<accession>A0ABQ7ZJA8</accession>
<protein>
    <recommendedName>
        <fullName evidence="2">HMA domain-containing protein</fullName>
    </recommendedName>
</protein>
<dbReference type="InterPro" id="IPR006121">
    <property type="entry name" value="HMA_dom"/>
</dbReference>
<feature type="region of interest" description="Disordered" evidence="1">
    <location>
        <begin position="89"/>
        <end position="121"/>
    </location>
</feature>
<comment type="caution">
    <text evidence="3">The sequence shown here is derived from an EMBL/GenBank/DDBJ whole genome shotgun (WGS) entry which is preliminary data.</text>
</comment>
<feature type="domain" description="HMA" evidence="2">
    <location>
        <begin position="15"/>
        <end position="84"/>
    </location>
</feature>
<reference evidence="3 4" key="1">
    <citation type="submission" date="2021-05" db="EMBL/GenBank/DDBJ databases">
        <title>Genome Assembly of Synthetic Allotetraploid Brassica napus Reveals Homoeologous Exchanges between Subgenomes.</title>
        <authorList>
            <person name="Davis J.T."/>
        </authorList>
    </citation>
    <scope>NUCLEOTIDE SEQUENCE [LARGE SCALE GENOMIC DNA]</scope>
    <source>
        <strain evidence="4">cv. Da-Ae</strain>
        <tissue evidence="3">Seedling</tissue>
    </source>
</reference>
<evidence type="ECO:0000313" key="3">
    <source>
        <dbReference type="EMBL" id="KAH0880163.1"/>
    </source>
</evidence>
<organism evidence="3 4">
    <name type="scientific">Brassica napus</name>
    <name type="common">Rape</name>
    <dbReference type="NCBI Taxonomy" id="3708"/>
    <lineage>
        <taxon>Eukaryota</taxon>
        <taxon>Viridiplantae</taxon>
        <taxon>Streptophyta</taxon>
        <taxon>Embryophyta</taxon>
        <taxon>Tracheophyta</taxon>
        <taxon>Spermatophyta</taxon>
        <taxon>Magnoliopsida</taxon>
        <taxon>eudicotyledons</taxon>
        <taxon>Gunneridae</taxon>
        <taxon>Pentapetalae</taxon>
        <taxon>rosids</taxon>
        <taxon>malvids</taxon>
        <taxon>Brassicales</taxon>
        <taxon>Brassicaceae</taxon>
        <taxon>Brassiceae</taxon>
        <taxon>Brassica</taxon>
    </lineage>
</organism>
<dbReference type="Proteomes" id="UP000824890">
    <property type="component" value="Unassembled WGS sequence"/>
</dbReference>
<sequence length="163" mass="18101">LNLFLHFWFYWSILQKKMCIKLSVNCDRCRRKAMEVAVNAKGVISVAIEGESGDDLVVVGDGIDAACLVDTLRKKACYAMLETLEEVSPGILPPDDEQVENPQEEDDTDNSKNIEADDNGTDQTVPPHCCLAQCSTNCYEQPHSDIYEVVYDSYGPTTGCIIM</sequence>
<dbReference type="Gene3D" id="3.30.70.100">
    <property type="match status" value="1"/>
</dbReference>
<feature type="compositionally biased region" description="Acidic residues" evidence="1">
    <location>
        <begin position="94"/>
        <end position="108"/>
    </location>
</feature>
<name>A0ABQ7ZJA8_BRANA</name>
<dbReference type="PANTHER" id="PTHR46932">
    <property type="entry name" value="HEAVY METAL-ASSOCIATED ISOPRENYLATED PLANT PROTEIN 47"/>
    <property type="match status" value="1"/>
</dbReference>
<dbReference type="PANTHER" id="PTHR46932:SF12">
    <property type="entry name" value="HEAVY METAL-ASSOCIATED ISOPRENYLATED PLANT PROTEIN 47"/>
    <property type="match status" value="1"/>
</dbReference>
<proteinExistence type="predicted"/>
<keyword evidence="4" id="KW-1185">Reference proteome</keyword>
<dbReference type="EMBL" id="JAGKQM010000015">
    <property type="protein sequence ID" value="KAH0880163.1"/>
    <property type="molecule type" value="Genomic_DNA"/>
</dbReference>
<dbReference type="PROSITE" id="PS50846">
    <property type="entry name" value="HMA_2"/>
    <property type="match status" value="1"/>
</dbReference>
<dbReference type="InterPro" id="IPR042885">
    <property type="entry name" value="HIPP47/16"/>
</dbReference>
<gene>
    <name evidence="3" type="ORF">HID58_067557</name>
</gene>
<evidence type="ECO:0000259" key="2">
    <source>
        <dbReference type="PROSITE" id="PS50846"/>
    </source>
</evidence>
<evidence type="ECO:0000313" key="4">
    <source>
        <dbReference type="Proteomes" id="UP000824890"/>
    </source>
</evidence>
<evidence type="ECO:0000256" key="1">
    <source>
        <dbReference type="SAM" id="MobiDB-lite"/>
    </source>
</evidence>
<feature type="non-terminal residue" evidence="3">
    <location>
        <position position="1"/>
    </location>
</feature>